<evidence type="ECO:0000256" key="6">
    <source>
        <dbReference type="ARBA" id="ARBA00022801"/>
    </source>
</evidence>
<feature type="binding site" evidence="12">
    <location>
        <position position="110"/>
    </location>
    <ligand>
        <name>substrate</name>
    </ligand>
</feature>
<keyword evidence="6 16" id="KW-0378">Hydrolase</keyword>
<dbReference type="InterPro" id="IPR037152">
    <property type="entry name" value="L-asparaginase_N_sf"/>
</dbReference>
<feature type="domain" description="Asparaginase/glutaminase C-terminal" evidence="15">
    <location>
        <begin position="264"/>
        <end position="377"/>
    </location>
</feature>
<proteinExistence type="inferred from homology"/>
<organism evidence="16 17">
    <name type="scientific">Shewanella piezotolerans (strain WP3 / JCM 13877)</name>
    <dbReference type="NCBI Taxonomy" id="225849"/>
    <lineage>
        <taxon>Bacteria</taxon>
        <taxon>Pseudomonadati</taxon>
        <taxon>Pseudomonadota</taxon>
        <taxon>Gammaproteobacteria</taxon>
        <taxon>Alteromonadales</taxon>
        <taxon>Shewanellaceae</taxon>
        <taxon>Shewanella</taxon>
    </lineage>
</organism>
<dbReference type="AlphaFoldDB" id="B8CMF6"/>
<evidence type="ECO:0000313" key="17">
    <source>
        <dbReference type="Proteomes" id="UP000000753"/>
    </source>
</evidence>
<dbReference type="PROSITE" id="PS00917">
    <property type="entry name" value="ASN_GLN_ASE_2"/>
    <property type="match status" value="1"/>
</dbReference>
<feature type="binding site" evidence="12">
    <location>
        <begin position="141"/>
        <end position="142"/>
    </location>
    <ligand>
        <name>substrate</name>
    </ligand>
</feature>
<dbReference type="PIRSF" id="PIRSF500176">
    <property type="entry name" value="L_ASNase"/>
    <property type="match status" value="1"/>
</dbReference>
<feature type="active site" description="O-isoaspartyl threonine intermediate" evidence="11">
    <location>
        <position position="64"/>
    </location>
</feature>
<evidence type="ECO:0000256" key="10">
    <source>
        <dbReference type="ARBA" id="ARBA00080176"/>
    </source>
</evidence>
<sequence>MVSIYIVIHALTKTFIHNAYKQILNKAQFYWALFYLHLYNHCIVFKNKNNMTKRCIYVAYTGGTIGMQKTEQGFAPVAGFLTECVKAMPEFYHEEMPDFVISEYSPLIDSSDMAPTDWQMIANDIKANYEQYDGFVILHGTDTMAYTASALSFMLQDLSKPVIVTGSQIPLAQLRSDGQTNLLNALYIAANYPVAEVCLFFNNKLFRGNRTTKAHADGFNAFASPNFPLLLEAGIKIRWHAGQRADENPTKALEVINISPQPIGVVTLYPGINTEIFANVLQQPVKALILLTFGVGNAPQTPALLKTLKDAHDRGIVLVNLTQCLQGKVNMGGYATGNALASAGVISGYDMTTEAALAKLHYLLSTDLSPEAIRAAMEQSIVGELTQD</sequence>
<dbReference type="GO" id="GO:0005829">
    <property type="term" value="C:cytosol"/>
    <property type="evidence" value="ECO:0007669"/>
    <property type="project" value="TreeGrafter"/>
</dbReference>
<evidence type="ECO:0000256" key="9">
    <source>
        <dbReference type="ARBA" id="ARBA00079761"/>
    </source>
</evidence>
<dbReference type="InterPro" id="IPR027473">
    <property type="entry name" value="L-asparaginase_C"/>
</dbReference>
<dbReference type="InterPro" id="IPR027475">
    <property type="entry name" value="Asparaginase/glutaminase_AS2"/>
</dbReference>
<evidence type="ECO:0000256" key="2">
    <source>
        <dbReference type="ARBA" id="ARBA00010518"/>
    </source>
</evidence>
<dbReference type="HOGENOM" id="CLU_019134_2_3_6"/>
<evidence type="ECO:0000256" key="12">
    <source>
        <dbReference type="PIRSR" id="PIRSR001220-2"/>
    </source>
</evidence>
<dbReference type="InterPro" id="IPR040919">
    <property type="entry name" value="Asparaginase_C"/>
</dbReference>
<dbReference type="InterPro" id="IPR041725">
    <property type="entry name" value="L-asparaginase_I"/>
</dbReference>
<comment type="subcellular location">
    <subcellularLocation>
        <location evidence="1">Cytoplasm</location>
    </subcellularLocation>
</comment>
<dbReference type="Gene3D" id="3.40.50.40">
    <property type="match status" value="1"/>
</dbReference>
<dbReference type="PANTHER" id="PTHR11707">
    <property type="entry name" value="L-ASPARAGINASE"/>
    <property type="match status" value="1"/>
</dbReference>
<comment type="subunit">
    <text evidence="3">Homotetramer.</text>
</comment>
<evidence type="ECO:0000256" key="4">
    <source>
        <dbReference type="ARBA" id="ARBA00012920"/>
    </source>
</evidence>
<evidence type="ECO:0000256" key="13">
    <source>
        <dbReference type="PROSITE-ProRule" id="PRU10100"/>
    </source>
</evidence>
<dbReference type="Gene3D" id="3.40.50.1170">
    <property type="entry name" value="L-asparaginase, N-terminal domain"/>
    <property type="match status" value="1"/>
</dbReference>
<dbReference type="Proteomes" id="UP000000753">
    <property type="component" value="Chromosome"/>
</dbReference>
<dbReference type="eggNOG" id="COG0252">
    <property type="taxonomic scope" value="Bacteria"/>
</dbReference>
<dbReference type="FunFam" id="3.40.50.40:FF:000001">
    <property type="entry name" value="L-asparaginase 1"/>
    <property type="match status" value="1"/>
</dbReference>
<dbReference type="SUPFAM" id="SSF53774">
    <property type="entry name" value="Glutaminase/Asparaginase"/>
    <property type="match status" value="1"/>
</dbReference>
<dbReference type="NCBIfam" id="TIGR00519">
    <property type="entry name" value="asnASE_I"/>
    <property type="match status" value="1"/>
</dbReference>
<dbReference type="GO" id="GO:0009066">
    <property type="term" value="P:aspartate family amino acid metabolic process"/>
    <property type="evidence" value="ECO:0007669"/>
    <property type="project" value="UniProtKB-ARBA"/>
</dbReference>
<comment type="catalytic activity">
    <reaction evidence="7">
        <text>L-asparagine + H2O = L-aspartate + NH4(+)</text>
        <dbReference type="Rhea" id="RHEA:21016"/>
        <dbReference type="ChEBI" id="CHEBI:15377"/>
        <dbReference type="ChEBI" id="CHEBI:28938"/>
        <dbReference type="ChEBI" id="CHEBI:29991"/>
        <dbReference type="ChEBI" id="CHEBI:58048"/>
        <dbReference type="EC" id="3.5.1.1"/>
    </reaction>
</comment>
<dbReference type="InterPro" id="IPR006034">
    <property type="entry name" value="Asparaginase/glutaminase-like"/>
</dbReference>
<dbReference type="PIRSF" id="PIRSF001220">
    <property type="entry name" value="L-ASNase_gatD"/>
    <property type="match status" value="1"/>
</dbReference>
<evidence type="ECO:0000313" key="16">
    <source>
        <dbReference type="EMBL" id="ACJ29213.1"/>
    </source>
</evidence>
<dbReference type="Pfam" id="PF17763">
    <property type="entry name" value="Asparaginase_C"/>
    <property type="match status" value="1"/>
</dbReference>
<dbReference type="PRINTS" id="PR00139">
    <property type="entry name" value="ASNGLNASE"/>
</dbReference>
<evidence type="ECO:0000256" key="3">
    <source>
        <dbReference type="ARBA" id="ARBA00011881"/>
    </source>
</evidence>
<dbReference type="InterPro" id="IPR006033">
    <property type="entry name" value="AsnA_fam"/>
</dbReference>
<protein>
    <recommendedName>
        <fullName evidence="8">L-asparaginase 1</fullName>
        <ecNumber evidence="4">3.5.1.1</ecNumber>
    </recommendedName>
    <alternativeName>
        <fullName evidence="9">L-asparaginase I</fullName>
    </alternativeName>
    <alternativeName>
        <fullName evidence="10">L-asparagine amidohydrolase I</fullName>
    </alternativeName>
</protein>
<keyword evidence="17" id="KW-1185">Reference proteome</keyword>
<gene>
    <name evidence="16" type="ordered locus">swp_2470</name>
</gene>
<evidence type="ECO:0000259" key="14">
    <source>
        <dbReference type="Pfam" id="PF00710"/>
    </source>
</evidence>
<dbReference type="SMART" id="SM00870">
    <property type="entry name" value="Asparaginase"/>
    <property type="match status" value="1"/>
</dbReference>
<dbReference type="Pfam" id="PF00710">
    <property type="entry name" value="Asparaginase"/>
    <property type="match status" value="1"/>
</dbReference>
<accession>B8CMF6</accession>
<dbReference type="SFLD" id="SFLDS00057">
    <property type="entry name" value="Glutaminase/Asparaginase"/>
    <property type="match status" value="1"/>
</dbReference>
<evidence type="ECO:0000256" key="8">
    <source>
        <dbReference type="ARBA" id="ARBA00067587"/>
    </source>
</evidence>
<dbReference type="InterPro" id="IPR027474">
    <property type="entry name" value="L-asparaginase_N"/>
</dbReference>
<reference evidence="16 17" key="1">
    <citation type="journal article" date="2008" name="PLoS ONE">
        <title>Environmental adaptation: genomic analysis of the piezotolerant and psychrotolerant deep-sea iron reducing bacterium Shewanella piezotolerans WP3.</title>
        <authorList>
            <person name="Wang F."/>
            <person name="Wang J."/>
            <person name="Jian H."/>
            <person name="Zhang B."/>
            <person name="Li S."/>
            <person name="Wang F."/>
            <person name="Zeng X."/>
            <person name="Gao L."/>
            <person name="Bartlett D.H."/>
            <person name="Yu J."/>
            <person name="Hu S."/>
            <person name="Xiao X."/>
        </authorList>
    </citation>
    <scope>NUCLEOTIDE SEQUENCE [LARGE SCALE GENOMIC DNA]</scope>
    <source>
        <strain evidence="17">WP3 / JCM 13877</strain>
    </source>
</reference>
<evidence type="ECO:0000259" key="15">
    <source>
        <dbReference type="Pfam" id="PF17763"/>
    </source>
</evidence>
<evidence type="ECO:0000256" key="7">
    <source>
        <dbReference type="ARBA" id="ARBA00049366"/>
    </source>
</evidence>
<dbReference type="EMBL" id="CP000472">
    <property type="protein sequence ID" value="ACJ29213.1"/>
    <property type="molecule type" value="Genomic_DNA"/>
</dbReference>
<dbReference type="InterPro" id="IPR036152">
    <property type="entry name" value="Asp/glu_Ase-like_sf"/>
</dbReference>
<name>B8CMF6_SHEPW</name>
<dbReference type="EC" id="3.5.1.1" evidence="4"/>
<dbReference type="NCBIfam" id="NF006998">
    <property type="entry name" value="PRK09461.1"/>
    <property type="match status" value="1"/>
</dbReference>
<dbReference type="STRING" id="225849.swp_2470"/>
<evidence type="ECO:0000256" key="5">
    <source>
        <dbReference type="ARBA" id="ARBA00022490"/>
    </source>
</evidence>
<dbReference type="FunFam" id="3.40.50.1170:FF:000002">
    <property type="entry name" value="L-asparaginase 1"/>
    <property type="match status" value="1"/>
</dbReference>
<evidence type="ECO:0000256" key="1">
    <source>
        <dbReference type="ARBA" id="ARBA00004496"/>
    </source>
</evidence>
<dbReference type="GO" id="GO:0004067">
    <property type="term" value="F:asparaginase activity"/>
    <property type="evidence" value="ECO:0007669"/>
    <property type="project" value="UniProtKB-UniRule"/>
</dbReference>
<dbReference type="PANTHER" id="PTHR11707:SF28">
    <property type="entry name" value="60 KDA LYSOPHOSPHOLIPASE"/>
    <property type="match status" value="1"/>
</dbReference>
<dbReference type="KEGG" id="swp:swp_2470"/>
<evidence type="ECO:0000256" key="11">
    <source>
        <dbReference type="PIRSR" id="PIRSR001220-1"/>
    </source>
</evidence>
<feature type="domain" description="L-asparaginase N-terminal" evidence="14">
    <location>
        <begin position="56"/>
        <end position="240"/>
    </location>
</feature>
<dbReference type="CDD" id="cd08963">
    <property type="entry name" value="L-asparaginase_I"/>
    <property type="match status" value="1"/>
</dbReference>
<comment type="similarity">
    <text evidence="2">Belongs to the asparaginase 1 family.</text>
</comment>
<feature type="active site" evidence="13">
    <location>
        <position position="141"/>
    </location>
</feature>
<dbReference type="PROSITE" id="PS51732">
    <property type="entry name" value="ASN_GLN_ASE_3"/>
    <property type="match status" value="1"/>
</dbReference>
<keyword evidence="5" id="KW-0963">Cytoplasm</keyword>